<dbReference type="Proteomes" id="UP000292564">
    <property type="component" value="Unassembled WGS sequence"/>
</dbReference>
<proteinExistence type="predicted"/>
<dbReference type="GO" id="GO:0006355">
    <property type="term" value="P:regulation of DNA-templated transcription"/>
    <property type="evidence" value="ECO:0007669"/>
    <property type="project" value="InterPro"/>
</dbReference>
<accession>A0A4Q7ZDW9</accession>
<dbReference type="AlphaFoldDB" id="A0A4Q7ZDW9"/>
<dbReference type="RefSeq" id="WP_130508028.1">
    <property type="nucleotide sequence ID" value="NZ_SHKY01000001.1"/>
</dbReference>
<keyword evidence="2" id="KW-1185">Reference proteome</keyword>
<protein>
    <submittedName>
        <fullName evidence="1">Uncharacterized protein</fullName>
    </submittedName>
</protein>
<organism evidence="1 2">
    <name type="scientific">Krasilnikovia cinnamomea</name>
    <dbReference type="NCBI Taxonomy" id="349313"/>
    <lineage>
        <taxon>Bacteria</taxon>
        <taxon>Bacillati</taxon>
        <taxon>Actinomycetota</taxon>
        <taxon>Actinomycetes</taxon>
        <taxon>Micromonosporales</taxon>
        <taxon>Micromonosporaceae</taxon>
        <taxon>Krasilnikovia</taxon>
    </lineage>
</organism>
<name>A0A4Q7ZDW9_9ACTN</name>
<evidence type="ECO:0000313" key="2">
    <source>
        <dbReference type="Proteomes" id="UP000292564"/>
    </source>
</evidence>
<gene>
    <name evidence="1" type="ORF">EV385_0577</name>
</gene>
<reference evidence="1 2" key="1">
    <citation type="submission" date="2019-02" db="EMBL/GenBank/DDBJ databases">
        <title>Sequencing the genomes of 1000 actinobacteria strains.</title>
        <authorList>
            <person name="Klenk H.-P."/>
        </authorList>
    </citation>
    <scope>NUCLEOTIDE SEQUENCE [LARGE SCALE GENOMIC DNA]</scope>
    <source>
        <strain evidence="1 2">DSM 45162</strain>
    </source>
</reference>
<dbReference type="EMBL" id="SHKY01000001">
    <property type="protein sequence ID" value="RZU48848.1"/>
    <property type="molecule type" value="Genomic_DNA"/>
</dbReference>
<dbReference type="SUPFAM" id="SSF47598">
    <property type="entry name" value="Ribbon-helix-helix"/>
    <property type="match status" value="1"/>
</dbReference>
<sequence>MGEQPMSDSEFHAVLGQRDVRDMNAEQIGELLDNLTVVPTTAAQQAELEALLPPPGEPDAPLNVVRSLRLPQELNQRLDDAAAAQGIPASVFIRRAIESAIAGTTTNLVSLDDVLRAIQSVPKAAA</sequence>
<comment type="caution">
    <text evidence="1">The sequence shown here is derived from an EMBL/GenBank/DDBJ whole genome shotgun (WGS) entry which is preliminary data.</text>
</comment>
<dbReference type="InterPro" id="IPR010985">
    <property type="entry name" value="Ribbon_hlx_hlx"/>
</dbReference>
<dbReference type="CDD" id="cd21631">
    <property type="entry name" value="RHH_CopG_NikR-like"/>
    <property type="match status" value="1"/>
</dbReference>
<evidence type="ECO:0000313" key="1">
    <source>
        <dbReference type="EMBL" id="RZU48848.1"/>
    </source>
</evidence>